<reference evidence="6" key="2">
    <citation type="submission" date="2018-10" db="UniProtKB">
        <authorList>
            <consortium name="EnsemblPlants"/>
        </authorList>
    </citation>
    <scope>IDENTIFICATION</scope>
</reference>
<dbReference type="GO" id="GO:0006886">
    <property type="term" value="P:intracellular protein transport"/>
    <property type="evidence" value="ECO:0000318"/>
    <property type="project" value="GO_Central"/>
</dbReference>
<dbReference type="PROSITE" id="PS50192">
    <property type="entry name" value="T_SNARE"/>
    <property type="match status" value="1"/>
</dbReference>
<dbReference type="OMA" id="FAGHEQC"/>
<evidence type="ECO:0000256" key="1">
    <source>
        <dbReference type="ARBA" id="ARBA00009063"/>
    </source>
</evidence>
<dbReference type="InterPro" id="IPR000727">
    <property type="entry name" value="T_SNARE_dom"/>
</dbReference>
<dbReference type="SMART" id="SM00397">
    <property type="entry name" value="t_SNARE"/>
    <property type="match status" value="1"/>
</dbReference>
<dbReference type="SMART" id="SM00503">
    <property type="entry name" value="SynN"/>
    <property type="match status" value="1"/>
</dbReference>
<feature type="coiled-coil region" evidence="3">
    <location>
        <begin position="145"/>
        <end position="179"/>
    </location>
</feature>
<proteinExistence type="inferred from homology"/>
<evidence type="ECO:0000256" key="2">
    <source>
        <dbReference type="ARBA" id="ARBA00022927"/>
    </source>
</evidence>
<dbReference type="SMR" id="A0A3B6RBK4"/>
<organism evidence="6">
    <name type="scientific">Triticum aestivum</name>
    <name type="common">Wheat</name>
    <dbReference type="NCBI Taxonomy" id="4565"/>
    <lineage>
        <taxon>Eukaryota</taxon>
        <taxon>Viridiplantae</taxon>
        <taxon>Streptophyta</taxon>
        <taxon>Embryophyta</taxon>
        <taxon>Tracheophyta</taxon>
        <taxon>Spermatophyta</taxon>
        <taxon>Magnoliopsida</taxon>
        <taxon>Liliopsida</taxon>
        <taxon>Poales</taxon>
        <taxon>Poaceae</taxon>
        <taxon>BOP clade</taxon>
        <taxon>Pooideae</taxon>
        <taxon>Triticodae</taxon>
        <taxon>Triticeae</taxon>
        <taxon>Triticinae</taxon>
        <taxon>Triticum</taxon>
    </lineage>
</organism>
<dbReference type="GO" id="GO:0005484">
    <property type="term" value="F:SNAP receptor activity"/>
    <property type="evidence" value="ECO:0000318"/>
    <property type="project" value="GO_Central"/>
</dbReference>
<dbReference type="Gramene" id="TraesCS7A02G181800.1">
    <property type="protein sequence ID" value="TraesCS7A02G181800.1.cds1"/>
    <property type="gene ID" value="TraesCS7A02G181800"/>
</dbReference>
<dbReference type="InterPro" id="IPR045242">
    <property type="entry name" value="Syntaxin"/>
</dbReference>
<feature type="transmembrane region" description="Helical" evidence="4">
    <location>
        <begin position="243"/>
        <end position="261"/>
    </location>
</feature>
<reference evidence="6" key="1">
    <citation type="submission" date="2018-08" db="EMBL/GenBank/DDBJ databases">
        <authorList>
            <person name="Rossello M."/>
        </authorList>
    </citation>
    <scope>NUCLEOTIDE SEQUENCE [LARGE SCALE GENOMIC DNA]</scope>
    <source>
        <strain evidence="6">cv. Chinese Spring</strain>
    </source>
</reference>
<dbReference type="SUPFAM" id="SSF47661">
    <property type="entry name" value="t-snare proteins"/>
    <property type="match status" value="1"/>
</dbReference>
<keyword evidence="2" id="KW-0813">Transport</keyword>
<dbReference type="CDD" id="cd15840">
    <property type="entry name" value="SNARE_Qa"/>
    <property type="match status" value="1"/>
</dbReference>
<keyword evidence="4" id="KW-0472">Membrane</keyword>
<evidence type="ECO:0000259" key="5">
    <source>
        <dbReference type="PROSITE" id="PS50192"/>
    </source>
</evidence>
<dbReference type="PANTHER" id="PTHR19957:SF398">
    <property type="entry name" value="SYNTAXIN-23"/>
    <property type="match status" value="1"/>
</dbReference>
<name>A0A3B6RBK4_WHEAT</name>
<dbReference type="Pfam" id="PF14523">
    <property type="entry name" value="Syntaxin_2"/>
    <property type="match status" value="1"/>
</dbReference>
<dbReference type="GO" id="GO:0012505">
    <property type="term" value="C:endomembrane system"/>
    <property type="evidence" value="ECO:0000318"/>
    <property type="project" value="GO_Central"/>
</dbReference>
<dbReference type="PANTHER" id="PTHR19957">
    <property type="entry name" value="SYNTAXIN"/>
    <property type="match status" value="1"/>
</dbReference>
<dbReference type="EnsemblPlants" id="TraesCS7A02G181800.1">
    <property type="protein sequence ID" value="TraesCS7A02G181800.1.cds1"/>
    <property type="gene ID" value="TraesCS7A02G181800"/>
</dbReference>
<evidence type="ECO:0000313" key="6">
    <source>
        <dbReference type="EnsemblPlants" id="TraesCS7A02G181800.1.cds1"/>
    </source>
</evidence>
<evidence type="ECO:0000256" key="4">
    <source>
        <dbReference type="SAM" id="Phobius"/>
    </source>
</evidence>
<dbReference type="Gene3D" id="1.20.58.70">
    <property type="match status" value="1"/>
</dbReference>
<keyword evidence="4" id="KW-0812">Transmembrane</keyword>
<dbReference type="OrthoDB" id="657430at2759"/>
<dbReference type="Gene3D" id="1.20.5.110">
    <property type="match status" value="1"/>
</dbReference>
<protein>
    <recommendedName>
        <fullName evidence="5">t-SNARE coiled-coil homology domain-containing protein</fullName>
    </recommendedName>
</protein>
<dbReference type="AlphaFoldDB" id="A0A3B6RBK4"/>
<dbReference type="InterPro" id="IPR006011">
    <property type="entry name" value="Syntaxin_N"/>
</dbReference>
<dbReference type="InterPro" id="IPR010989">
    <property type="entry name" value="SNARE"/>
</dbReference>
<dbReference type="GO" id="GO:0048278">
    <property type="term" value="P:vesicle docking"/>
    <property type="evidence" value="ECO:0000318"/>
    <property type="project" value="GO_Central"/>
</dbReference>
<dbReference type="GO" id="GO:0000149">
    <property type="term" value="F:SNARE binding"/>
    <property type="evidence" value="ECO:0000318"/>
    <property type="project" value="GO_Central"/>
</dbReference>
<keyword evidence="3" id="KW-0175">Coiled coil</keyword>
<dbReference type="Gramene" id="TraesCS7A03G0424100.1">
    <property type="protein sequence ID" value="TraesCS7A03G0424100.1.CDS1"/>
    <property type="gene ID" value="TraesCS7A03G0424100"/>
</dbReference>
<feature type="domain" description="T-SNARE coiled-coil homology" evidence="5">
    <location>
        <begin position="163"/>
        <end position="225"/>
    </location>
</feature>
<dbReference type="Gramene" id="TraesNOR7A03G03907140.1">
    <property type="protein sequence ID" value="TraesNOR7A03G03907140.1.CDS1"/>
    <property type="gene ID" value="TraesNOR7A03G03907140"/>
</dbReference>
<keyword evidence="7" id="KW-1185">Reference proteome</keyword>
<dbReference type="Proteomes" id="UP000019116">
    <property type="component" value="Chromosome 7A"/>
</dbReference>
<accession>A0A3B6RBK4</accession>
<keyword evidence="4" id="KW-1133">Transmembrane helix</keyword>
<dbReference type="GO" id="GO:0031201">
    <property type="term" value="C:SNARE complex"/>
    <property type="evidence" value="ECO:0000318"/>
    <property type="project" value="GO_Central"/>
</dbReference>
<keyword evidence="2" id="KW-0653">Protein transport</keyword>
<sequence>MSFEDLEAGVVRPAPLPLAQVVAHGVFQINTKVVALRHLGDALGTPKDTPALRVRLRSTRAEAAWLARITSYNLKQAAAAGDGGTDGSTSPCSKLAMDFEAALSELQKVQQRIVAAERQVTSCAAAATSAGGTFAGHEQCTGQTQQQLQQQLLSHGTEVEELEAVVDERERGIRETEQVITEINEIFRDLYALVDEQACSVDHVVCDIETAAATTGQAEEEVSALAVEADRVSSSSSSSSTKYLLMFVVGIFLFIFLLVLVG</sequence>
<evidence type="ECO:0000256" key="3">
    <source>
        <dbReference type="SAM" id="Coils"/>
    </source>
</evidence>
<dbReference type="GO" id="GO:0006906">
    <property type="term" value="P:vesicle fusion"/>
    <property type="evidence" value="ECO:0000318"/>
    <property type="project" value="GO_Central"/>
</dbReference>
<dbReference type="STRING" id="4565.A0A3B6RBK4"/>
<comment type="similarity">
    <text evidence="1">Belongs to the syntaxin family.</text>
</comment>
<evidence type="ECO:0000313" key="7">
    <source>
        <dbReference type="Proteomes" id="UP000019116"/>
    </source>
</evidence>